<dbReference type="PANTHER" id="PTHR15535">
    <property type="entry name" value="TRANSMEMBRANE PROTEIN 2-RELATED"/>
    <property type="match status" value="1"/>
</dbReference>
<feature type="chain" id="PRO_5035255264" description="G8 domain-containing protein" evidence="6">
    <location>
        <begin position="24"/>
        <end position="934"/>
    </location>
</feature>
<keyword evidence="2 6" id="KW-0732">Signal</keyword>
<dbReference type="InterPro" id="IPR019316">
    <property type="entry name" value="G8_domain"/>
</dbReference>
<protein>
    <recommendedName>
        <fullName evidence="7">G8 domain-containing protein</fullName>
    </recommendedName>
</protein>
<dbReference type="InterPro" id="IPR055401">
    <property type="entry name" value="CEMIP_beta-hel_dom"/>
</dbReference>
<evidence type="ECO:0000256" key="6">
    <source>
        <dbReference type="SAM" id="SignalP"/>
    </source>
</evidence>
<dbReference type="Pfam" id="PF24605">
    <property type="entry name" value="CEMIP_X"/>
    <property type="match status" value="1"/>
</dbReference>
<evidence type="ECO:0000256" key="1">
    <source>
        <dbReference type="ARBA" id="ARBA00007586"/>
    </source>
</evidence>
<feature type="domain" description="G8" evidence="7">
    <location>
        <begin position="41"/>
        <end position="167"/>
    </location>
</feature>
<dbReference type="PANTHER" id="PTHR15535:SF17">
    <property type="entry name" value="TRANSMEMBRANE PROTEIN"/>
    <property type="match status" value="1"/>
</dbReference>
<evidence type="ECO:0000259" key="7">
    <source>
        <dbReference type="PROSITE" id="PS51484"/>
    </source>
</evidence>
<dbReference type="EMBL" id="AJWJ01000252">
    <property type="protein sequence ID" value="KAF2072731.1"/>
    <property type="molecule type" value="Genomic_DNA"/>
</dbReference>
<comment type="caution">
    <text evidence="8">The sequence shown here is derived from an EMBL/GenBank/DDBJ whole genome shotgun (WGS) entry which is preliminary data.</text>
</comment>
<sequence length="934" mass="103987">MNFKNNLFLILILLTILNHVVKSEKYCPDQKEGLKKWSSPTTWPNGMVPKDNDNVTITSDMKVLLDCCSNRINNLTILAGGQLVFSSKHGPVSLTATYIYVFGKFEIGSESCKYAEKATITLTGTADRIPVSDPRMGIKFIGVFPPGEIEIHGHLSEPIPSWGKLIKNVSVNDTILSLNKDVSKWPLQSTIVVGSTDYDHHQSEEAIIVACPDCTKNQVKISKPLKYPHFGQFTQGIDQRAEVGLLSRNILFRGEMNANCTRSAEDCAFFDFDTLGGHIMMMKGFKSARIEGAEFKHMGQTFNIARYPIHFHMCGETDNPNFPMEYVPIRPYVKDNSIHHTFSRCLTIHGTSGILAKNNFAFDNMGHCYFLEDGSEQRNDIESNVGLLTKPSFILATDRSCEVCLHYDPVDFNGFETSCDTCNSVSTFWISNPNNNFINNVAGGSARNGFKFIFPTHVSGLSSNVTKYANVFPNRIPLGRFVGNVAHSNAFAGFNLDNALQLSHPCKDFPQQYLSLIPGTYKPRRDPHDEASEIEASVIQEFTSYKNRGYGAYARGGEIRFEFSKFADSAVGVRILATEGEIMPADYGSVQQINSCLFVAESENNGVSSGTVNQYNKRSIPGSFNQEAIGLEINDGPQSYNNCTFINFNSKSCGTCSNCGVAIAFRPNSKMYFGPRNKFEGTKFILSENIFKIPDVDANQQNSGFKNQIVSDVDGKITGIPNSQIVNDLPFFESPNCVVKKNLNALVCNAKERFVSLFVYDQDPSMNNIGVIFMRDDKPQYRHKLSAFKNDTYFPLLMSGKSYTMHFNNAPTPAHLQLQMANFNQNDSVIVGICYPTNNIAFDITKKITQIGKLYEEQKPVHLSTSIDDVKMSPDGTVAYHDKKSGLLYLKFIQTGPSSWNNYCSDNGCESIIINISGSGVYSNVSGFCKRWKI</sequence>
<evidence type="ECO:0000256" key="3">
    <source>
        <dbReference type="ARBA" id="ARBA00022801"/>
    </source>
</evidence>
<evidence type="ECO:0000256" key="4">
    <source>
        <dbReference type="ARBA" id="ARBA00023180"/>
    </source>
</evidence>
<organism evidence="8 9">
    <name type="scientific">Polysphondylium violaceum</name>
    <dbReference type="NCBI Taxonomy" id="133409"/>
    <lineage>
        <taxon>Eukaryota</taxon>
        <taxon>Amoebozoa</taxon>
        <taxon>Evosea</taxon>
        <taxon>Eumycetozoa</taxon>
        <taxon>Dictyostelia</taxon>
        <taxon>Dictyosteliales</taxon>
        <taxon>Dictyosteliaceae</taxon>
        <taxon>Polysphondylium</taxon>
    </lineage>
</organism>
<dbReference type="AlphaFoldDB" id="A0A8J4Q1N3"/>
<dbReference type="InterPro" id="IPR055400">
    <property type="entry name" value="CEMIP_X"/>
</dbReference>
<name>A0A8J4Q1N3_9MYCE</name>
<keyword evidence="9" id="KW-1185">Reference proteome</keyword>
<evidence type="ECO:0000313" key="9">
    <source>
        <dbReference type="Proteomes" id="UP000695562"/>
    </source>
</evidence>
<dbReference type="GO" id="GO:0016798">
    <property type="term" value="F:hydrolase activity, acting on glycosyl bonds"/>
    <property type="evidence" value="ECO:0007669"/>
    <property type="project" value="UniProtKB-KW"/>
</dbReference>
<keyword evidence="4" id="KW-0325">Glycoprotein</keyword>
<accession>A0A8J4Q1N3</accession>
<dbReference type="Proteomes" id="UP000695562">
    <property type="component" value="Unassembled WGS sequence"/>
</dbReference>
<proteinExistence type="inferred from homology"/>
<dbReference type="SMART" id="SM01225">
    <property type="entry name" value="G8"/>
    <property type="match status" value="1"/>
</dbReference>
<comment type="similarity">
    <text evidence="1">Belongs to the CEMIP family.</text>
</comment>
<reference evidence="8" key="1">
    <citation type="submission" date="2020-01" db="EMBL/GenBank/DDBJ databases">
        <title>Development of genomics and gene disruption for Polysphondylium violaceum indicates a role for the polyketide synthase stlB in stalk morphogenesis.</title>
        <authorList>
            <person name="Narita B."/>
            <person name="Kawabe Y."/>
            <person name="Kin K."/>
            <person name="Saito T."/>
            <person name="Gibbs R."/>
            <person name="Kuspa A."/>
            <person name="Muzny D."/>
            <person name="Queller D."/>
            <person name="Richards S."/>
            <person name="Strassman J."/>
            <person name="Sucgang R."/>
            <person name="Worley K."/>
            <person name="Schaap P."/>
        </authorList>
    </citation>
    <scope>NUCLEOTIDE SEQUENCE</scope>
    <source>
        <strain evidence="8">QSvi11</strain>
    </source>
</reference>
<keyword evidence="3" id="KW-0378">Hydrolase</keyword>
<dbReference type="Pfam" id="PF24606">
    <property type="entry name" value="CEMIP_beta-hel"/>
    <property type="match status" value="1"/>
</dbReference>
<dbReference type="InterPro" id="IPR052252">
    <property type="entry name" value="CEMIP/CEMIP2"/>
</dbReference>
<evidence type="ECO:0000256" key="2">
    <source>
        <dbReference type="ARBA" id="ARBA00022729"/>
    </source>
</evidence>
<feature type="signal peptide" evidence="6">
    <location>
        <begin position="1"/>
        <end position="23"/>
    </location>
</feature>
<dbReference type="PROSITE" id="PS51484">
    <property type="entry name" value="G8"/>
    <property type="match status" value="1"/>
</dbReference>
<dbReference type="OrthoDB" id="14714at2759"/>
<dbReference type="Pfam" id="PF10162">
    <property type="entry name" value="G8"/>
    <property type="match status" value="1"/>
</dbReference>
<evidence type="ECO:0000256" key="5">
    <source>
        <dbReference type="ARBA" id="ARBA00023295"/>
    </source>
</evidence>
<gene>
    <name evidence="8" type="ORF">CYY_005947</name>
</gene>
<evidence type="ECO:0000313" key="8">
    <source>
        <dbReference type="EMBL" id="KAF2072731.1"/>
    </source>
</evidence>
<keyword evidence="5" id="KW-0326">Glycosidase</keyword>